<accession>A0A4Q9PKM7</accession>
<keyword evidence="2" id="KW-1185">Reference proteome</keyword>
<evidence type="ECO:0000313" key="1">
    <source>
        <dbReference type="EMBL" id="TBU54707.1"/>
    </source>
</evidence>
<gene>
    <name evidence="1" type="ORF">BD310DRAFT_935342</name>
</gene>
<dbReference type="AlphaFoldDB" id="A0A4Q9PKM7"/>
<dbReference type="Proteomes" id="UP000292082">
    <property type="component" value="Unassembled WGS sequence"/>
</dbReference>
<reference evidence="1 2" key="1">
    <citation type="submission" date="2019-01" db="EMBL/GenBank/DDBJ databases">
        <title>Draft genome sequences of three monokaryotic isolates of the white-rot basidiomycete fungus Dichomitus squalens.</title>
        <authorList>
            <consortium name="DOE Joint Genome Institute"/>
            <person name="Lopez S.C."/>
            <person name="Andreopoulos B."/>
            <person name="Pangilinan J."/>
            <person name="Lipzen A."/>
            <person name="Riley R."/>
            <person name="Ahrendt S."/>
            <person name="Ng V."/>
            <person name="Barry K."/>
            <person name="Daum C."/>
            <person name="Grigoriev I.V."/>
            <person name="Hilden K.S."/>
            <person name="Makela M.R."/>
            <person name="de Vries R.P."/>
        </authorList>
    </citation>
    <scope>NUCLEOTIDE SEQUENCE [LARGE SCALE GENOMIC DNA]</scope>
    <source>
        <strain evidence="1 2">CBS 464.89</strain>
    </source>
</reference>
<proteinExistence type="predicted"/>
<evidence type="ECO:0000313" key="2">
    <source>
        <dbReference type="Proteomes" id="UP000292082"/>
    </source>
</evidence>
<dbReference type="EMBL" id="ML145183">
    <property type="protein sequence ID" value="TBU54707.1"/>
    <property type="molecule type" value="Genomic_DNA"/>
</dbReference>
<name>A0A4Q9PKM7_9APHY</name>
<sequence>MLTPFPSHSELPESIATPFRSSYLSECRKHLPLAPCNSRGARVAARLLASAKHPLRQPRRTCSYGRRRCQTQRHDFQAAPYGFPKARRSPSPFHFSATPAIGAPTEDIQSATFLFGAEFADRDQVKGQGSRARRRVGSALPWCRQGQGKSIRGRWP</sequence>
<protein>
    <submittedName>
        <fullName evidence="1">Uncharacterized protein</fullName>
    </submittedName>
</protein>
<organism evidence="1 2">
    <name type="scientific">Dichomitus squalens</name>
    <dbReference type="NCBI Taxonomy" id="114155"/>
    <lineage>
        <taxon>Eukaryota</taxon>
        <taxon>Fungi</taxon>
        <taxon>Dikarya</taxon>
        <taxon>Basidiomycota</taxon>
        <taxon>Agaricomycotina</taxon>
        <taxon>Agaricomycetes</taxon>
        <taxon>Polyporales</taxon>
        <taxon>Polyporaceae</taxon>
        <taxon>Dichomitus</taxon>
    </lineage>
</organism>